<dbReference type="KEGG" id="htu:Htur_4123"/>
<dbReference type="RefSeq" id="WP_012945194.1">
    <property type="nucleotide sequence ID" value="NC_013744.1"/>
</dbReference>
<name>D2S0Q3_HALTV</name>
<evidence type="ECO:0000313" key="1">
    <source>
        <dbReference type="EMBL" id="ADB62950.1"/>
    </source>
</evidence>
<dbReference type="AlphaFoldDB" id="D2S0Q3"/>
<keyword evidence="1" id="KW-0614">Plasmid</keyword>
<geneLocation type="plasmid" evidence="1 2">
    <name>pHTUR01</name>
</geneLocation>
<sequence>MFEQIDHRGKRFALSDDVVENKRINRCYRAIALERQTQRELRELERAEAVAGPAGSNPDVKVLDR</sequence>
<protein>
    <submittedName>
        <fullName evidence="1">Uncharacterized protein</fullName>
    </submittedName>
</protein>
<dbReference type="HOGENOM" id="CLU_206274_0_0_2"/>
<gene>
    <name evidence="1" type="ordered locus">Htur_4123</name>
</gene>
<keyword evidence="2" id="KW-1185">Reference proteome</keyword>
<organism evidence="1 2">
    <name type="scientific">Haloterrigena turkmenica (strain ATCC 51198 / DSM 5511 / JCM 9101 / NCIMB 13204 / VKM B-1734 / 4k)</name>
    <name type="common">Halococcus turkmenicus</name>
    <dbReference type="NCBI Taxonomy" id="543526"/>
    <lineage>
        <taxon>Archaea</taxon>
        <taxon>Methanobacteriati</taxon>
        <taxon>Methanobacteriota</taxon>
        <taxon>Stenosarchaea group</taxon>
        <taxon>Halobacteria</taxon>
        <taxon>Halobacteriales</taxon>
        <taxon>Natrialbaceae</taxon>
        <taxon>Haloterrigena</taxon>
    </lineage>
</organism>
<dbReference type="OrthoDB" id="186963at2157"/>
<dbReference type="Proteomes" id="UP000001903">
    <property type="component" value="Plasmid pHTUR01"/>
</dbReference>
<proteinExistence type="predicted"/>
<evidence type="ECO:0000313" key="2">
    <source>
        <dbReference type="Proteomes" id="UP000001903"/>
    </source>
</evidence>
<dbReference type="EMBL" id="CP001861">
    <property type="protein sequence ID" value="ADB62950.1"/>
    <property type="molecule type" value="Genomic_DNA"/>
</dbReference>
<reference evidence="1 2" key="1">
    <citation type="journal article" date="2010" name="Stand. Genomic Sci.">
        <title>Complete genome sequence of Haloterrigena turkmenica type strain (4k).</title>
        <authorList>
            <person name="Saunders E."/>
            <person name="Tindall B.J."/>
            <person name="Fahnrich R."/>
            <person name="Lapidus A."/>
            <person name="Copeland A."/>
            <person name="Del Rio T.G."/>
            <person name="Lucas S."/>
            <person name="Chen F."/>
            <person name="Tice H."/>
            <person name="Cheng J.F."/>
            <person name="Han C."/>
            <person name="Detter J.C."/>
            <person name="Bruce D."/>
            <person name="Goodwin L."/>
            <person name="Chain P."/>
            <person name="Pitluck S."/>
            <person name="Pati A."/>
            <person name="Ivanova N."/>
            <person name="Mavromatis K."/>
            <person name="Chen A."/>
            <person name="Palaniappan K."/>
            <person name="Land M."/>
            <person name="Hauser L."/>
            <person name="Chang Y.J."/>
            <person name="Jeffries C.D."/>
            <person name="Brettin T."/>
            <person name="Rohde M."/>
            <person name="Goker M."/>
            <person name="Bristow J."/>
            <person name="Eisen J.A."/>
            <person name="Markowitz V."/>
            <person name="Hugenholtz P."/>
            <person name="Klenk H.P."/>
            <person name="Kyrpides N.C."/>
        </authorList>
    </citation>
    <scope>NUCLEOTIDE SEQUENCE [LARGE SCALE GENOMIC DNA]</scope>
    <source>
        <strain evidence="2">ATCC 51198 / DSM 5511 / JCM 9101 / NCIMB 13204 / VKM B-1734 / 4k</strain>
    </source>
</reference>
<accession>D2S0Q3</accession>
<dbReference type="GeneID" id="8744751"/>